<dbReference type="InterPro" id="IPR008947">
    <property type="entry name" value="PLipase_C/P1_nuclease_dom_sf"/>
</dbReference>
<reference evidence="2 3" key="1">
    <citation type="submission" date="2019-03" db="EMBL/GenBank/DDBJ databases">
        <title>Deep-cultivation of Planctomycetes and their phenomic and genomic characterization uncovers novel biology.</title>
        <authorList>
            <person name="Wiegand S."/>
            <person name="Jogler M."/>
            <person name="Boedeker C."/>
            <person name="Pinto D."/>
            <person name="Vollmers J."/>
            <person name="Rivas-Marin E."/>
            <person name="Kohn T."/>
            <person name="Peeters S.H."/>
            <person name="Heuer A."/>
            <person name="Rast P."/>
            <person name="Oberbeckmann S."/>
            <person name="Bunk B."/>
            <person name="Jeske O."/>
            <person name="Meyerdierks A."/>
            <person name="Storesund J.E."/>
            <person name="Kallscheuer N."/>
            <person name="Luecker S."/>
            <person name="Lage O.M."/>
            <person name="Pohl T."/>
            <person name="Merkel B.J."/>
            <person name="Hornburger P."/>
            <person name="Mueller R.-W."/>
            <person name="Bruemmer F."/>
            <person name="Labrenz M."/>
            <person name="Spormann A.M."/>
            <person name="Op den Camp H."/>
            <person name="Overmann J."/>
            <person name="Amann R."/>
            <person name="Jetten M.S.M."/>
            <person name="Mascher T."/>
            <person name="Medema M.H."/>
            <person name="Devos D.P."/>
            <person name="Kaster A.-K."/>
            <person name="Ovreas L."/>
            <person name="Rohde M."/>
            <person name="Galperin M.Y."/>
            <person name="Jogler C."/>
        </authorList>
    </citation>
    <scope>NUCLEOTIDE SEQUENCE [LARGE SCALE GENOMIC DNA]</scope>
    <source>
        <strain evidence="2 3">Enr13</strain>
    </source>
</reference>
<dbReference type="Gene3D" id="1.10.575.10">
    <property type="entry name" value="P1 Nuclease"/>
    <property type="match status" value="1"/>
</dbReference>
<gene>
    <name evidence="2" type="ORF">Enr13x_02390</name>
</gene>
<evidence type="ECO:0000313" key="2">
    <source>
        <dbReference type="EMBL" id="QDV40433.1"/>
    </source>
</evidence>
<dbReference type="AlphaFoldDB" id="A0A518HHW2"/>
<dbReference type="OrthoDB" id="268732at2"/>
<sequence length="341" mass="39431">MRSTLRAIWFLVPDPFSARGANAMTNRLHAIIRRTHCLGTHHRFAIDALPMIRSEAGKRFTAWLLYYHRSFLRGAIDPDIRFRDYQNHILHVRDGDWGGAPRVAHQWYNRLQKYLRAERFRDAAHAAGVLSHYITDMAQPLHTTSNEREALIHRPLEWSVDQSYDRIRQKWHDDQINAVIQLADGPGWLGSLMMHLAHHANGHSDRLIRHYRFHDGVRDPCQGLDEHTVTSLAELFCLAITAVSLVLDRAAEEAESYTGYPIPECRCGWALIGATLRAPIAVWKKRVRRHVQSRSVRALAEEYFKTGSLSQWLPAEVDIKRRVIAIRQDEKRRKQARRAAA</sequence>
<dbReference type="EMBL" id="CP037423">
    <property type="protein sequence ID" value="QDV40433.1"/>
    <property type="molecule type" value="Genomic_DNA"/>
</dbReference>
<dbReference type="CDD" id="cd10981">
    <property type="entry name" value="ZnPC_S1P1"/>
    <property type="match status" value="1"/>
</dbReference>
<name>A0A518HHW2_9BACT</name>
<evidence type="ECO:0000313" key="3">
    <source>
        <dbReference type="Proteomes" id="UP000319004"/>
    </source>
</evidence>
<dbReference type="Pfam" id="PF00882">
    <property type="entry name" value="Zn_dep_PLPC"/>
    <property type="match status" value="1"/>
</dbReference>
<accession>A0A518HHW2</accession>
<proteinExistence type="predicted"/>
<dbReference type="GO" id="GO:0016788">
    <property type="term" value="F:hydrolase activity, acting on ester bonds"/>
    <property type="evidence" value="ECO:0007669"/>
    <property type="project" value="InterPro"/>
</dbReference>
<protein>
    <recommendedName>
        <fullName evidence="1">Phospholipase C/D domain-containing protein</fullName>
    </recommendedName>
</protein>
<evidence type="ECO:0000259" key="1">
    <source>
        <dbReference type="Pfam" id="PF00882"/>
    </source>
</evidence>
<dbReference type="KEGG" id="snep:Enr13x_02390"/>
<organism evidence="2 3">
    <name type="scientific">Stieleria neptunia</name>
    <dbReference type="NCBI Taxonomy" id="2527979"/>
    <lineage>
        <taxon>Bacteria</taxon>
        <taxon>Pseudomonadati</taxon>
        <taxon>Planctomycetota</taxon>
        <taxon>Planctomycetia</taxon>
        <taxon>Pirellulales</taxon>
        <taxon>Pirellulaceae</taxon>
        <taxon>Stieleria</taxon>
    </lineage>
</organism>
<feature type="domain" description="Phospholipase C/D" evidence="1">
    <location>
        <begin position="40"/>
        <end position="173"/>
    </location>
</feature>
<keyword evidence="3" id="KW-1185">Reference proteome</keyword>
<dbReference type="SUPFAM" id="SSF48537">
    <property type="entry name" value="Phospholipase C/P1 nuclease"/>
    <property type="match status" value="1"/>
</dbReference>
<dbReference type="InterPro" id="IPR029002">
    <property type="entry name" value="PLPC/GPLD1"/>
</dbReference>
<dbReference type="Proteomes" id="UP000319004">
    <property type="component" value="Chromosome"/>
</dbReference>